<evidence type="ECO:0000256" key="2">
    <source>
        <dbReference type="SAM" id="Phobius"/>
    </source>
</evidence>
<keyword evidence="2" id="KW-0812">Transmembrane</keyword>
<reference evidence="3 4" key="1">
    <citation type="submission" date="2020-11" db="EMBL/GenBank/DDBJ databases">
        <title>genome sequence of strain KACC 18849.</title>
        <authorList>
            <person name="Gao J."/>
            <person name="Zhang X."/>
        </authorList>
    </citation>
    <scope>NUCLEOTIDE SEQUENCE [LARGE SCALE GENOMIC DNA]</scope>
    <source>
        <strain evidence="3 4">KACC 18849</strain>
    </source>
</reference>
<keyword evidence="2" id="KW-1133">Transmembrane helix</keyword>
<accession>A0ABS0SYC2</accession>
<organism evidence="3 4">
    <name type="scientific">Caulobacter hibisci</name>
    <dbReference type="NCBI Taxonomy" id="2035993"/>
    <lineage>
        <taxon>Bacteria</taxon>
        <taxon>Pseudomonadati</taxon>
        <taxon>Pseudomonadota</taxon>
        <taxon>Alphaproteobacteria</taxon>
        <taxon>Caulobacterales</taxon>
        <taxon>Caulobacteraceae</taxon>
        <taxon>Caulobacter</taxon>
    </lineage>
</organism>
<protein>
    <submittedName>
        <fullName evidence="3">DUF805 domain-containing protein</fullName>
    </submittedName>
</protein>
<evidence type="ECO:0000256" key="1">
    <source>
        <dbReference type="SAM" id="MobiDB-lite"/>
    </source>
</evidence>
<keyword evidence="4" id="KW-1185">Reference proteome</keyword>
<dbReference type="Pfam" id="PF05656">
    <property type="entry name" value="DUF805"/>
    <property type="match status" value="1"/>
</dbReference>
<feature type="transmembrane region" description="Helical" evidence="2">
    <location>
        <begin position="12"/>
        <end position="31"/>
    </location>
</feature>
<gene>
    <name evidence="3" type="ORF">I4Q42_13125</name>
</gene>
<dbReference type="InterPro" id="IPR008523">
    <property type="entry name" value="DUF805"/>
</dbReference>
<dbReference type="Proteomes" id="UP000639859">
    <property type="component" value="Unassembled WGS sequence"/>
</dbReference>
<proteinExistence type="predicted"/>
<name>A0ABS0SYC2_9CAUL</name>
<evidence type="ECO:0000313" key="3">
    <source>
        <dbReference type="EMBL" id="MBI1684608.1"/>
    </source>
</evidence>
<feature type="region of interest" description="Disordered" evidence="1">
    <location>
        <begin position="114"/>
        <end position="135"/>
    </location>
</feature>
<dbReference type="RefSeq" id="WP_198576522.1">
    <property type="nucleotide sequence ID" value="NZ_JADWOX010000008.1"/>
</dbReference>
<evidence type="ECO:0000313" key="4">
    <source>
        <dbReference type="Proteomes" id="UP000639859"/>
    </source>
</evidence>
<feature type="transmembrane region" description="Helical" evidence="2">
    <location>
        <begin position="85"/>
        <end position="103"/>
    </location>
</feature>
<sequence>MQLLKGRINRATYWAIVAVAIAAALISSLVFKRPLPAAQVVLLIAAVPRLHDLGRTGWWAGGFFIAETALILGGAFVLPPQPFQTALGLVVLLLAGLLIWLGAMPGKSADNRFGPPPPRGLSLKPGVPAQATTEA</sequence>
<comment type="caution">
    <text evidence="3">The sequence shown here is derived from an EMBL/GenBank/DDBJ whole genome shotgun (WGS) entry which is preliminary data.</text>
</comment>
<dbReference type="EMBL" id="JADWOX010000008">
    <property type="protein sequence ID" value="MBI1684608.1"/>
    <property type="molecule type" value="Genomic_DNA"/>
</dbReference>
<feature type="transmembrane region" description="Helical" evidence="2">
    <location>
        <begin position="58"/>
        <end position="78"/>
    </location>
</feature>
<keyword evidence="2" id="KW-0472">Membrane</keyword>